<evidence type="ECO:0000256" key="6">
    <source>
        <dbReference type="ARBA" id="ARBA00023049"/>
    </source>
</evidence>
<accession>A0A0V8QHV4</accession>
<dbReference type="Pfam" id="PF20582">
    <property type="entry name" value="UPF0758_N"/>
    <property type="match status" value="1"/>
</dbReference>
<dbReference type="PROSITE" id="PS01302">
    <property type="entry name" value="UPF0758"/>
    <property type="match status" value="1"/>
</dbReference>
<dbReference type="OrthoDB" id="9804482at2"/>
<keyword evidence="6" id="KW-0482">Metalloprotease</keyword>
<name>A0A0V8QHV4_9FIRM</name>
<dbReference type="Proteomes" id="UP000054874">
    <property type="component" value="Unassembled WGS sequence"/>
</dbReference>
<feature type="domain" description="MPN" evidence="8">
    <location>
        <begin position="109"/>
        <end position="231"/>
    </location>
</feature>
<dbReference type="NCBIfam" id="TIGR00608">
    <property type="entry name" value="radc"/>
    <property type="match status" value="1"/>
</dbReference>
<evidence type="ECO:0000256" key="5">
    <source>
        <dbReference type="ARBA" id="ARBA00022833"/>
    </source>
</evidence>
<dbReference type="NCBIfam" id="NF000642">
    <property type="entry name" value="PRK00024.1"/>
    <property type="match status" value="1"/>
</dbReference>
<evidence type="ECO:0000256" key="1">
    <source>
        <dbReference type="ARBA" id="ARBA00010243"/>
    </source>
</evidence>
<dbReference type="GO" id="GO:0046872">
    <property type="term" value="F:metal ion binding"/>
    <property type="evidence" value="ECO:0007669"/>
    <property type="project" value="UniProtKB-KW"/>
</dbReference>
<proteinExistence type="inferred from homology"/>
<keyword evidence="3" id="KW-0479">Metal-binding</keyword>
<dbReference type="STRING" id="290052.ASU35_07335"/>
<gene>
    <name evidence="9" type="ORF">ASU35_07335</name>
</gene>
<comment type="caution">
    <text evidence="9">The sequence shown here is derived from an EMBL/GenBank/DDBJ whole genome shotgun (WGS) entry which is preliminary data.</text>
</comment>
<dbReference type="SUPFAM" id="SSF102712">
    <property type="entry name" value="JAB1/MPN domain"/>
    <property type="match status" value="1"/>
</dbReference>
<dbReference type="AlphaFoldDB" id="A0A0V8QHV4"/>
<dbReference type="GO" id="GO:0006508">
    <property type="term" value="P:proteolysis"/>
    <property type="evidence" value="ECO:0007669"/>
    <property type="project" value="UniProtKB-KW"/>
</dbReference>
<keyword evidence="5" id="KW-0862">Zinc</keyword>
<keyword evidence="4" id="KW-0378">Hydrolase</keyword>
<comment type="similarity">
    <text evidence="1 7">Belongs to the UPF0758 family.</text>
</comment>
<evidence type="ECO:0000259" key="8">
    <source>
        <dbReference type="PROSITE" id="PS50249"/>
    </source>
</evidence>
<dbReference type="InterPro" id="IPR046778">
    <property type="entry name" value="UPF0758_N"/>
</dbReference>
<dbReference type="InterPro" id="IPR037518">
    <property type="entry name" value="MPN"/>
</dbReference>
<organism evidence="9 10">
    <name type="scientific">Acetivibrio ethanolgignens</name>
    <dbReference type="NCBI Taxonomy" id="290052"/>
    <lineage>
        <taxon>Bacteria</taxon>
        <taxon>Bacillati</taxon>
        <taxon>Bacillota</taxon>
        <taxon>Clostridia</taxon>
        <taxon>Eubacteriales</taxon>
        <taxon>Oscillospiraceae</taxon>
        <taxon>Acetivibrio</taxon>
    </lineage>
</organism>
<dbReference type="InterPro" id="IPR020891">
    <property type="entry name" value="UPF0758_CS"/>
</dbReference>
<dbReference type="InterPro" id="IPR025657">
    <property type="entry name" value="RadC_JAB"/>
</dbReference>
<reference evidence="9 10" key="1">
    <citation type="submission" date="2015-11" db="EMBL/GenBank/DDBJ databases">
        <title>Butyribacter intestini gen. nov., sp. nov., a butyric acid-producing bacterium of the family Lachnospiraceae isolated from the human faeces.</title>
        <authorList>
            <person name="Zou Y."/>
            <person name="Xue W."/>
            <person name="Luo G."/>
            <person name="Lv M."/>
        </authorList>
    </citation>
    <scope>NUCLEOTIDE SEQUENCE [LARGE SCALE GENOMIC DNA]</scope>
    <source>
        <strain evidence="9 10">ACET-33324</strain>
    </source>
</reference>
<dbReference type="GO" id="GO:0008237">
    <property type="term" value="F:metallopeptidase activity"/>
    <property type="evidence" value="ECO:0007669"/>
    <property type="project" value="UniProtKB-KW"/>
</dbReference>
<evidence type="ECO:0000256" key="3">
    <source>
        <dbReference type="ARBA" id="ARBA00022723"/>
    </source>
</evidence>
<evidence type="ECO:0000313" key="9">
    <source>
        <dbReference type="EMBL" id="KSV59971.1"/>
    </source>
</evidence>
<evidence type="ECO:0000313" key="10">
    <source>
        <dbReference type="Proteomes" id="UP000054874"/>
    </source>
</evidence>
<dbReference type="PROSITE" id="PS50249">
    <property type="entry name" value="MPN"/>
    <property type="match status" value="1"/>
</dbReference>
<dbReference type="Pfam" id="PF04002">
    <property type="entry name" value="RadC"/>
    <property type="match status" value="1"/>
</dbReference>
<dbReference type="InterPro" id="IPR001405">
    <property type="entry name" value="UPF0758"/>
</dbReference>
<dbReference type="CDD" id="cd08071">
    <property type="entry name" value="MPN_DUF2466"/>
    <property type="match status" value="1"/>
</dbReference>
<evidence type="ECO:0000256" key="2">
    <source>
        <dbReference type="ARBA" id="ARBA00022670"/>
    </source>
</evidence>
<protein>
    <submittedName>
        <fullName evidence="9">DNA repair protein RadC</fullName>
    </submittedName>
</protein>
<evidence type="ECO:0000256" key="7">
    <source>
        <dbReference type="RuleBase" id="RU003797"/>
    </source>
</evidence>
<dbReference type="Gene3D" id="3.40.140.10">
    <property type="entry name" value="Cytidine Deaminase, domain 2"/>
    <property type="match status" value="1"/>
</dbReference>
<keyword evidence="2" id="KW-0645">Protease</keyword>
<keyword evidence="10" id="KW-1185">Reference proteome</keyword>
<sequence>MKKQHITTKELPLSEQPYEKCEQLGAEALSDAELVAIIIKSGTRTESSVELAQRLLSMEENNEGISFLAYTTMQELMELPGIGRVKAIQLLAAVELGKRISSFSVEKKSFHGPKELARRYIPRMRHLLQEKVILVMMDTKCHIIKESVVFAGTVNSSPLEAREIFLLALKHRAVFIVLLHNHPSGDPQPSHADLATTRRIKDAGDLLGIRLMDHIIIGDNEYISLKEKGFL</sequence>
<dbReference type="EMBL" id="LNAM01000068">
    <property type="protein sequence ID" value="KSV59971.1"/>
    <property type="molecule type" value="Genomic_DNA"/>
</dbReference>
<dbReference type="PANTHER" id="PTHR30471:SF3">
    <property type="entry name" value="UPF0758 PROTEIN YEES-RELATED"/>
    <property type="match status" value="1"/>
</dbReference>
<evidence type="ECO:0000256" key="4">
    <source>
        <dbReference type="ARBA" id="ARBA00022801"/>
    </source>
</evidence>
<dbReference type="PANTHER" id="PTHR30471">
    <property type="entry name" value="DNA REPAIR PROTEIN RADC"/>
    <property type="match status" value="1"/>
</dbReference>